<dbReference type="PROSITE" id="PS51257">
    <property type="entry name" value="PROKAR_LIPOPROTEIN"/>
    <property type="match status" value="1"/>
</dbReference>
<reference evidence="3" key="1">
    <citation type="submission" date="2016-10" db="EMBL/GenBank/DDBJ databases">
        <authorList>
            <person name="Varghese N."/>
        </authorList>
    </citation>
    <scope>NUCLEOTIDE SEQUENCE [LARGE SCALE GENOMIC DNA]</scope>
    <source>
        <strain evidence="3">Nsp8</strain>
    </source>
</reference>
<accession>A0A1I5D9L9</accession>
<evidence type="ECO:0008006" key="4">
    <source>
        <dbReference type="Google" id="ProtNLM"/>
    </source>
</evidence>
<keyword evidence="3" id="KW-1185">Reference proteome</keyword>
<dbReference type="EMBL" id="FOVJ01000005">
    <property type="protein sequence ID" value="SFN95893.1"/>
    <property type="molecule type" value="Genomic_DNA"/>
</dbReference>
<evidence type="ECO:0000313" key="2">
    <source>
        <dbReference type="EMBL" id="SFN95893.1"/>
    </source>
</evidence>
<evidence type="ECO:0000256" key="1">
    <source>
        <dbReference type="SAM" id="SignalP"/>
    </source>
</evidence>
<proteinExistence type="predicted"/>
<sequence length="132" mass="14134">MRQIYHRSPRLFLLSLLVLSATSCATPERAALVEAEQAGPPAAFQKHTLALTRDALRLLKEDLIKNAVVPDNRVTLKIDPDRASCTAKCGGGTSLTCNNMQCGAVDGAGCWDEGTKGQPTFKLCVSVEPPPQ</sequence>
<gene>
    <name evidence="2" type="ORF">SAMN05216386_2247</name>
</gene>
<protein>
    <recommendedName>
        <fullName evidence="4">Lipoprotein</fullName>
    </recommendedName>
</protein>
<keyword evidence="1" id="KW-0732">Signal</keyword>
<dbReference type="Proteomes" id="UP000183107">
    <property type="component" value="Unassembled WGS sequence"/>
</dbReference>
<organism evidence="2 3">
    <name type="scientific">Nitrosospira briensis</name>
    <dbReference type="NCBI Taxonomy" id="35799"/>
    <lineage>
        <taxon>Bacteria</taxon>
        <taxon>Pseudomonadati</taxon>
        <taxon>Pseudomonadota</taxon>
        <taxon>Betaproteobacteria</taxon>
        <taxon>Nitrosomonadales</taxon>
        <taxon>Nitrosomonadaceae</taxon>
        <taxon>Nitrosospira</taxon>
    </lineage>
</organism>
<dbReference type="AlphaFoldDB" id="A0A1I5D9L9"/>
<dbReference type="RefSeq" id="WP_074797422.1">
    <property type="nucleotide sequence ID" value="NZ_FOVJ01000005.1"/>
</dbReference>
<feature type="chain" id="PRO_5010368090" description="Lipoprotein" evidence="1">
    <location>
        <begin position="26"/>
        <end position="132"/>
    </location>
</feature>
<evidence type="ECO:0000313" key="3">
    <source>
        <dbReference type="Proteomes" id="UP000183107"/>
    </source>
</evidence>
<feature type="signal peptide" evidence="1">
    <location>
        <begin position="1"/>
        <end position="25"/>
    </location>
</feature>
<name>A0A1I5D9L9_9PROT</name>